<gene>
    <name evidence="1" type="ORF">LSAT_V11C800418970</name>
</gene>
<organism evidence="1 2">
    <name type="scientific">Lactuca sativa</name>
    <name type="common">Garden lettuce</name>
    <dbReference type="NCBI Taxonomy" id="4236"/>
    <lineage>
        <taxon>Eukaryota</taxon>
        <taxon>Viridiplantae</taxon>
        <taxon>Streptophyta</taxon>
        <taxon>Embryophyta</taxon>
        <taxon>Tracheophyta</taxon>
        <taxon>Spermatophyta</taxon>
        <taxon>Magnoliopsida</taxon>
        <taxon>eudicotyledons</taxon>
        <taxon>Gunneridae</taxon>
        <taxon>Pentapetalae</taxon>
        <taxon>asterids</taxon>
        <taxon>campanulids</taxon>
        <taxon>Asterales</taxon>
        <taxon>Asteraceae</taxon>
        <taxon>Cichorioideae</taxon>
        <taxon>Cichorieae</taxon>
        <taxon>Lactucinae</taxon>
        <taxon>Lactuca</taxon>
    </lineage>
</organism>
<evidence type="ECO:0008006" key="3">
    <source>
        <dbReference type="Google" id="ProtNLM"/>
    </source>
</evidence>
<comment type="caution">
    <text evidence="1">The sequence shown here is derived from an EMBL/GenBank/DDBJ whole genome shotgun (WGS) entry which is preliminary data.</text>
</comment>
<dbReference type="EMBL" id="NBSK02000008">
    <property type="protein sequence ID" value="KAJ0190631.1"/>
    <property type="molecule type" value="Genomic_DNA"/>
</dbReference>
<evidence type="ECO:0000313" key="1">
    <source>
        <dbReference type="EMBL" id="KAJ0190631.1"/>
    </source>
</evidence>
<protein>
    <recommendedName>
        <fullName evidence="3">Retrotransposon Copia-like N-terminal domain-containing protein</fullName>
    </recommendedName>
</protein>
<accession>A0A9R1UPM5</accession>
<dbReference type="PANTHER" id="PTHR47481:SF39">
    <property type="entry name" value="TRANSCRIPTION FACTOR INTERACTOR AND REGULATOR CCHC(ZN) FAMILY"/>
    <property type="match status" value="1"/>
</dbReference>
<name>A0A9R1UPM5_LACSA</name>
<keyword evidence="2" id="KW-1185">Reference proteome</keyword>
<dbReference type="PANTHER" id="PTHR47481">
    <property type="match status" value="1"/>
</dbReference>
<dbReference type="AlphaFoldDB" id="A0A9R1UPM5"/>
<reference evidence="1 2" key="1">
    <citation type="journal article" date="2017" name="Nat. Commun.">
        <title>Genome assembly with in vitro proximity ligation data and whole-genome triplication in lettuce.</title>
        <authorList>
            <person name="Reyes-Chin-Wo S."/>
            <person name="Wang Z."/>
            <person name="Yang X."/>
            <person name="Kozik A."/>
            <person name="Arikit S."/>
            <person name="Song C."/>
            <person name="Xia L."/>
            <person name="Froenicke L."/>
            <person name="Lavelle D.O."/>
            <person name="Truco M.J."/>
            <person name="Xia R."/>
            <person name="Zhu S."/>
            <person name="Xu C."/>
            <person name="Xu H."/>
            <person name="Xu X."/>
            <person name="Cox K."/>
            <person name="Korf I."/>
            <person name="Meyers B.C."/>
            <person name="Michelmore R.W."/>
        </authorList>
    </citation>
    <scope>NUCLEOTIDE SEQUENCE [LARGE SCALE GENOMIC DNA]</scope>
    <source>
        <strain evidence="2">cv. Salinas</strain>
        <tissue evidence="1">Seedlings</tissue>
    </source>
</reference>
<proteinExistence type="predicted"/>
<sequence length="176" mass="19160">MASSSAANFINSSKIATAVTYKLIRTNFLLWKAQVVPILEGVKLFGCLDRTMEIPTAKITVGTGEATKTKDKHAHDSWITKDQAIIGGLLSSMTERCFVPTHQGDMSVAEYYQKMTGLADTMANIGHPMTDKEVIGYILAGLGPGHGDLFTAITVVSNNQEVKLSEFYSYLITHEA</sequence>
<evidence type="ECO:0000313" key="2">
    <source>
        <dbReference type="Proteomes" id="UP000235145"/>
    </source>
</evidence>
<dbReference type="Proteomes" id="UP000235145">
    <property type="component" value="Unassembled WGS sequence"/>
</dbReference>